<dbReference type="PROSITE" id="PS51186">
    <property type="entry name" value="GNAT"/>
    <property type="match status" value="1"/>
</dbReference>
<proteinExistence type="predicted"/>
<evidence type="ECO:0000259" key="1">
    <source>
        <dbReference type="PROSITE" id="PS51186"/>
    </source>
</evidence>
<keyword evidence="2" id="KW-0808">Transferase</keyword>
<feature type="domain" description="N-acetyltransferase" evidence="1">
    <location>
        <begin position="8"/>
        <end position="163"/>
    </location>
</feature>
<protein>
    <submittedName>
        <fullName evidence="2">Ribosomal-protein-S5-alanine N-acetyltransferase</fullName>
    </submittedName>
</protein>
<gene>
    <name evidence="2" type="ORF">BN1050_02390</name>
</gene>
<dbReference type="AlphaFoldDB" id="A0A078MG72"/>
<accession>A0A078MG72</accession>
<dbReference type="Gene3D" id="3.40.630.30">
    <property type="match status" value="1"/>
</dbReference>
<organism evidence="2">
    <name type="scientific">Metalysinibacillus saudimassiliensis</name>
    <dbReference type="NCBI Taxonomy" id="1461583"/>
    <lineage>
        <taxon>Bacteria</taxon>
        <taxon>Bacillati</taxon>
        <taxon>Bacillota</taxon>
        <taxon>Bacilli</taxon>
        <taxon>Bacillales</taxon>
        <taxon>Caryophanaceae</taxon>
        <taxon>Metalysinibacillus</taxon>
    </lineage>
</organism>
<name>A0A078MG72_9BACL</name>
<dbReference type="InterPro" id="IPR016181">
    <property type="entry name" value="Acyl_CoA_acyltransferase"/>
</dbReference>
<reference evidence="2" key="1">
    <citation type="submission" date="2014-07" db="EMBL/GenBank/DDBJ databases">
        <authorList>
            <person name="Urmite Genomes Urmite Genomes"/>
        </authorList>
    </citation>
    <scope>NUCLEOTIDE SEQUENCE</scope>
    <source>
        <strain evidence="2">13S34_air</strain>
    </source>
</reference>
<dbReference type="HOGENOM" id="CLU_013985_3_6_9"/>
<dbReference type="GO" id="GO:0016747">
    <property type="term" value="F:acyltransferase activity, transferring groups other than amino-acyl groups"/>
    <property type="evidence" value="ECO:0007669"/>
    <property type="project" value="InterPro"/>
</dbReference>
<dbReference type="EMBL" id="LN483077">
    <property type="protein sequence ID" value="CEA05295.1"/>
    <property type="molecule type" value="Genomic_DNA"/>
</dbReference>
<dbReference type="InterPro" id="IPR000182">
    <property type="entry name" value="GNAT_dom"/>
</dbReference>
<evidence type="ECO:0000313" key="2">
    <source>
        <dbReference type="EMBL" id="CEA05295.1"/>
    </source>
</evidence>
<dbReference type="InterPro" id="IPR051531">
    <property type="entry name" value="N-acetyltransferase"/>
</dbReference>
<dbReference type="CDD" id="cd04301">
    <property type="entry name" value="NAT_SF"/>
    <property type="match status" value="1"/>
</dbReference>
<dbReference type="SUPFAM" id="SSF55729">
    <property type="entry name" value="Acyl-CoA N-acyltransferases (Nat)"/>
    <property type="match status" value="1"/>
</dbReference>
<dbReference type="Pfam" id="PF13302">
    <property type="entry name" value="Acetyltransf_3"/>
    <property type="match status" value="1"/>
</dbReference>
<dbReference type="PANTHER" id="PTHR43792:SF5">
    <property type="entry name" value="RIBOSOMAL-PROTEIN-SERINE ACETYLTRANSFERASE"/>
    <property type="match status" value="1"/>
</dbReference>
<sequence>MQVTTKRLVIRPFKEGDADALYSYTSNAKTMHYLPEEPFTRQEVACFIATKNEAYAVVLQKSDALIGHIVFERYFGDHSYEIGWVFHQDYWGKGYATEAAAAVLTYGFEEMGLHRVVATCQPENHASYRIMEKLGMRREGLFLQCIPYRDTWWDEYSYAILQQEYYEKKQRLG</sequence>
<dbReference type="PATRIC" id="fig|1461583.4.peg.2305"/>
<dbReference type="PANTHER" id="PTHR43792">
    <property type="entry name" value="GNAT FAMILY, PUTATIVE (AFU_ORTHOLOGUE AFUA_3G00765)-RELATED-RELATED"/>
    <property type="match status" value="1"/>
</dbReference>